<accession>A0ABT8GJ91</accession>
<evidence type="ECO:0000256" key="1">
    <source>
        <dbReference type="SAM" id="MobiDB-lite"/>
    </source>
</evidence>
<name>A0ABT8GJ91_9MICO</name>
<feature type="domain" description="CT398-like coiled coil hairpin" evidence="3">
    <location>
        <begin position="15"/>
        <end position="194"/>
    </location>
</feature>
<keyword evidence="5" id="KW-1185">Reference proteome</keyword>
<dbReference type="RefSeq" id="WP_301143169.1">
    <property type="nucleotide sequence ID" value="NZ_JAUHQA010000001.1"/>
</dbReference>
<sequence>MPTAPVADQLRLLDVQDADLRIQQARHKRDHLPVHAQLAELSAQDTVLDDEAIARGAEVTDLRREVTKAEDDVQTVRARADRDRARLESGSSSAKDLQALQGELELLERRQSNLEDVELEVMERLEAAEAEHERVKAQREDLTKRVRELEHERNVTVRSLDAEIEQTEAERAAAAEGLDAALLALYERVRGQNGGIGAALLRGSTCGGCHMTLNPSDREAIERAAPEHVVRCEECGTILVRKAAQ</sequence>
<dbReference type="Proteomes" id="UP001172708">
    <property type="component" value="Unassembled WGS sequence"/>
</dbReference>
<reference evidence="4" key="1">
    <citation type="submission" date="2023-06" db="EMBL/GenBank/DDBJ databases">
        <title>Egi l300058.</title>
        <authorList>
            <person name="Gao L."/>
            <person name="Fang B.-Z."/>
            <person name="Li W.-J."/>
        </authorList>
    </citation>
    <scope>NUCLEOTIDE SEQUENCE</scope>
    <source>
        <strain evidence="4">EGI L300058</strain>
    </source>
</reference>
<protein>
    <submittedName>
        <fullName evidence="4">C4-type zinc ribbon domain-containing protein</fullName>
    </submittedName>
</protein>
<dbReference type="Pfam" id="PF02591">
    <property type="entry name" value="Zn_ribbon_9"/>
    <property type="match status" value="1"/>
</dbReference>
<evidence type="ECO:0000259" key="3">
    <source>
        <dbReference type="Pfam" id="PF24481"/>
    </source>
</evidence>
<dbReference type="Pfam" id="PF24481">
    <property type="entry name" value="CT398_CC"/>
    <property type="match status" value="1"/>
</dbReference>
<feature type="domain" description="C4-type zinc ribbon" evidence="2">
    <location>
        <begin position="205"/>
        <end position="239"/>
    </location>
</feature>
<proteinExistence type="predicted"/>
<dbReference type="InterPro" id="IPR056003">
    <property type="entry name" value="CT398_CC_hairpin"/>
</dbReference>
<organism evidence="4 5">
    <name type="scientific">Demequina muriae</name>
    <dbReference type="NCBI Taxonomy" id="3051664"/>
    <lineage>
        <taxon>Bacteria</taxon>
        <taxon>Bacillati</taxon>
        <taxon>Actinomycetota</taxon>
        <taxon>Actinomycetes</taxon>
        <taxon>Micrococcales</taxon>
        <taxon>Demequinaceae</taxon>
        <taxon>Demequina</taxon>
    </lineage>
</organism>
<evidence type="ECO:0000259" key="2">
    <source>
        <dbReference type="Pfam" id="PF02591"/>
    </source>
</evidence>
<dbReference type="EMBL" id="JAUHQA010000001">
    <property type="protein sequence ID" value="MDN4481503.1"/>
    <property type="molecule type" value="Genomic_DNA"/>
</dbReference>
<dbReference type="InterPro" id="IPR052376">
    <property type="entry name" value="Oxidative_Scav/Glycosyltrans"/>
</dbReference>
<dbReference type="PANTHER" id="PTHR39082:SF1">
    <property type="entry name" value="SCAVENGER RECEPTOR CLASS A MEMBER 3"/>
    <property type="match status" value="1"/>
</dbReference>
<dbReference type="PANTHER" id="PTHR39082">
    <property type="entry name" value="PHOSPHOLIPASE C-BETA-2-RELATED"/>
    <property type="match status" value="1"/>
</dbReference>
<comment type="caution">
    <text evidence="4">The sequence shown here is derived from an EMBL/GenBank/DDBJ whole genome shotgun (WGS) entry which is preliminary data.</text>
</comment>
<dbReference type="InterPro" id="IPR003743">
    <property type="entry name" value="Zf-RING_7"/>
</dbReference>
<gene>
    <name evidence="4" type="ORF">QQX02_11270</name>
</gene>
<evidence type="ECO:0000313" key="4">
    <source>
        <dbReference type="EMBL" id="MDN4481503.1"/>
    </source>
</evidence>
<feature type="region of interest" description="Disordered" evidence="1">
    <location>
        <begin position="72"/>
        <end position="94"/>
    </location>
</feature>
<evidence type="ECO:0000313" key="5">
    <source>
        <dbReference type="Proteomes" id="UP001172708"/>
    </source>
</evidence>
<feature type="compositionally biased region" description="Basic and acidic residues" evidence="1">
    <location>
        <begin position="78"/>
        <end position="87"/>
    </location>
</feature>
<dbReference type="Gene3D" id="1.10.287.1490">
    <property type="match status" value="1"/>
</dbReference>